<organism evidence="1 2">
    <name type="scientific">Paenibacillus odorifer</name>
    <dbReference type="NCBI Taxonomy" id="189426"/>
    <lineage>
        <taxon>Bacteria</taxon>
        <taxon>Bacillati</taxon>
        <taxon>Bacillota</taxon>
        <taxon>Bacilli</taxon>
        <taxon>Bacillales</taxon>
        <taxon>Paenibacillaceae</taxon>
        <taxon>Paenibacillus</taxon>
    </lineage>
</organism>
<evidence type="ECO:0000313" key="2">
    <source>
        <dbReference type="Proteomes" id="UP000187425"/>
    </source>
</evidence>
<proteinExistence type="predicted"/>
<gene>
    <name evidence="1" type="ORF">BSK65_00545</name>
</gene>
<dbReference type="Proteomes" id="UP000187425">
    <property type="component" value="Unassembled WGS sequence"/>
</dbReference>
<dbReference type="AlphaFoldDB" id="A0A1R0ZN85"/>
<dbReference type="RefSeq" id="WP_076282844.1">
    <property type="nucleotide sequence ID" value="NZ_MPTW01000001.1"/>
</dbReference>
<name>A0A1R0ZN85_9BACL</name>
<accession>A0A1R0ZN85</accession>
<reference evidence="1 2" key="1">
    <citation type="submission" date="2016-11" db="EMBL/GenBank/DDBJ databases">
        <title>Paenibacillus species isolates.</title>
        <authorList>
            <person name="Beno S.M."/>
        </authorList>
    </citation>
    <scope>NUCLEOTIDE SEQUENCE [LARGE SCALE GENOMIC DNA]</scope>
    <source>
        <strain evidence="1 2">FSL H7-0443</strain>
    </source>
</reference>
<comment type="caution">
    <text evidence="1">The sequence shown here is derived from an EMBL/GenBank/DDBJ whole genome shotgun (WGS) entry which is preliminary data.</text>
</comment>
<dbReference type="OrthoDB" id="2922920at2"/>
<dbReference type="EMBL" id="MPTW01000001">
    <property type="protein sequence ID" value="OME74222.1"/>
    <property type="molecule type" value="Genomic_DNA"/>
</dbReference>
<sequence>MASIIDYGSTFLTVDGPVLAVGVGQGITTTSVFLDPANPATYRSRVELKASFGVDSFSFTDDIRVDIYRGATKVYSSPLNRFFEPGNNLQIVNVLAVDGGLPGTQIYTLGVLFANSNNAGSVIQIKGPITFTATAIGL</sequence>
<evidence type="ECO:0000313" key="1">
    <source>
        <dbReference type="EMBL" id="OME74222.1"/>
    </source>
</evidence>
<protein>
    <submittedName>
        <fullName evidence="1">Uncharacterized protein</fullName>
    </submittedName>
</protein>